<evidence type="ECO:0000313" key="3">
    <source>
        <dbReference type="EMBL" id="KFD53372.1"/>
    </source>
</evidence>
<dbReference type="AlphaFoldDB" id="A0A085M826"/>
<proteinExistence type="predicted"/>
<feature type="domain" description="Apple" evidence="2">
    <location>
        <begin position="45"/>
        <end position="136"/>
    </location>
</feature>
<keyword evidence="1" id="KW-0732">Signal</keyword>
<sequence>MHRSTLLFIILQMLHWSLRIYAESQITYSKGSENVYYDIIYDDSCPNGWKSNAVRDYMFIGRRAKLVVVETLEACLRQCYTTPTCKSVNIFRLRKPKTAKSSPARVKCFLNESSQYDKPEMLVPLTGAVYYDNIHCTSANESI</sequence>
<reference evidence="3 4" key="1">
    <citation type="journal article" date="2014" name="Nat. Genet.">
        <title>Genome and transcriptome of the porcine whipworm Trichuris suis.</title>
        <authorList>
            <person name="Jex A.R."/>
            <person name="Nejsum P."/>
            <person name="Schwarz E.M."/>
            <person name="Hu L."/>
            <person name="Young N.D."/>
            <person name="Hall R.S."/>
            <person name="Korhonen P.K."/>
            <person name="Liao S."/>
            <person name="Thamsborg S."/>
            <person name="Xia J."/>
            <person name="Xu P."/>
            <person name="Wang S."/>
            <person name="Scheerlinck J.P."/>
            <person name="Hofmann A."/>
            <person name="Sternberg P.W."/>
            <person name="Wang J."/>
            <person name="Gasser R.B."/>
        </authorList>
    </citation>
    <scope>NUCLEOTIDE SEQUENCE [LARGE SCALE GENOMIC DNA]</scope>
    <source>
        <strain evidence="3">DCEP-RM93M</strain>
    </source>
</reference>
<protein>
    <recommendedName>
        <fullName evidence="2">Apple domain-containing protein</fullName>
    </recommendedName>
</protein>
<feature type="signal peptide" evidence="1">
    <location>
        <begin position="1"/>
        <end position="22"/>
    </location>
</feature>
<gene>
    <name evidence="3" type="ORF">M513_05853</name>
</gene>
<evidence type="ECO:0000256" key="1">
    <source>
        <dbReference type="SAM" id="SignalP"/>
    </source>
</evidence>
<evidence type="ECO:0000313" key="4">
    <source>
        <dbReference type="Proteomes" id="UP000030764"/>
    </source>
</evidence>
<dbReference type="InterPro" id="IPR003609">
    <property type="entry name" value="Pan_app"/>
</dbReference>
<accession>A0A085M826</accession>
<dbReference type="PROSITE" id="PS50948">
    <property type="entry name" value="PAN"/>
    <property type="match status" value="1"/>
</dbReference>
<dbReference type="SUPFAM" id="SSF57414">
    <property type="entry name" value="Hairpin loop containing domain-like"/>
    <property type="match status" value="1"/>
</dbReference>
<dbReference type="EMBL" id="KL363218">
    <property type="protein sequence ID" value="KFD53372.1"/>
    <property type="molecule type" value="Genomic_DNA"/>
</dbReference>
<dbReference type="Pfam" id="PF00024">
    <property type="entry name" value="PAN_1"/>
    <property type="match status" value="1"/>
</dbReference>
<evidence type="ECO:0000259" key="2">
    <source>
        <dbReference type="PROSITE" id="PS50948"/>
    </source>
</evidence>
<name>A0A085M826_9BILA</name>
<dbReference type="Proteomes" id="UP000030764">
    <property type="component" value="Unassembled WGS sequence"/>
</dbReference>
<organism evidence="3 4">
    <name type="scientific">Trichuris suis</name>
    <name type="common">pig whipworm</name>
    <dbReference type="NCBI Taxonomy" id="68888"/>
    <lineage>
        <taxon>Eukaryota</taxon>
        <taxon>Metazoa</taxon>
        <taxon>Ecdysozoa</taxon>
        <taxon>Nematoda</taxon>
        <taxon>Enoplea</taxon>
        <taxon>Dorylaimia</taxon>
        <taxon>Trichinellida</taxon>
        <taxon>Trichuridae</taxon>
        <taxon>Trichuris</taxon>
    </lineage>
</organism>
<feature type="chain" id="PRO_5001795131" description="Apple domain-containing protein" evidence="1">
    <location>
        <begin position="23"/>
        <end position="143"/>
    </location>
</feature>
<keyword evidence="4" id="KW-1185">Reference proteome</keyword>